<name>A0A6J7ZZ22_MYTCO</name>
<dbReference type="AlphaFoldDB" id="A0A6J7ZZ22"/>
<reference evidence="2 3" key="1">
    <citation type="submission" date="2020-06" db="EMBL/GenBank/DDBJ databases">
        <authorList>
            <person name="Li R."/>
            <person name="Bekaert M."/>
        </authorList>
    </citation>
    <scope>NUCLEOTIDE SEQUENCE [LARGE SCALE GENOMIC DNA]</scope>
    <source>
        <strain evidence="3">wild</strain>
    </source>
</reference>
<feature type="compositionally biased region" description="Basic and acidic residues" evidence="1">
    <location>
        <begin position="1"/>
        <end position="25"/>
    </location>
</feature>
<evidence type="ECO:0000313" key="3">
    <source>
        <dbReference type="Proteomes" id="UP000507470"/>
    </source>
</evidence>
<gene>
    <name evidence="2" type="ORF">MCOR_1776</name>
</gene>
<sequence>MSKTEWVHQDKIPENMRREFHENRTHTGKKRKRPLQENKHNFFEPSNEPQNVTAIDQNSDAKVNGEDQHAFTILLAYFYGDQFYNIMLALTGNSQTKVMGPSCFLTGSHITHFKIENNVPKCFIHYEQRHIYDPEWVPFETCPPGLLKNFQDKYEDEWLRCYN</sequence>
<evidence type="ECO:0000313" key="2">
    <source>
        <dbReference type="EMBL" id="CAC5358577.1"/>
    </source>
</evidence>
<accession>A0A6J7ZZ22</accession>
<feature type="region of interest" description="Disordered" evidence="1">
    <location>
        <begin position="1"/>
        <end position="50"/>
    </location>
</feature>
<keyword evidence="3" id="KW-1185">Reference proteome</keyword>
<proteinExistence type="predicted"/>
<dbReference type="Proteomes" id="UP000507470">
    <property type="component" value="Unassembled WGS sequence"/>
</dbReference>
<protein>
    <submittedName>
        <fullName evidence="2">Uncharacterized protein</fullName>
    </submittedName>
</protein>
<organism evidence="2 3">
    <name type="scientific">Mytilus coruscus</name>
    <name type="common">Sea mussel</name>
    <dbReference type="NCBI Taxonomy" id="42192"/>
    <lineage>
        <taxon>Eukaryota</taxon>
        <taxon>Metazoa</taxon>
        <taxon>Spiralia</taxon>
        <taxon>Lophotrochozoa</taxon>
        <taxon>Mollusca</taxon>
        <taxon>Bivalvia</taxon>
        <taxon>Autobranchia</taxon>
        <taxon>Pteriomorphia</taxon>
        <taxon>Mytilida</taxon>
        <taxon>Mytiloidea</taxon>
        <taxon>Mytilidae</taxon>
        <taxon>Mytilinae</taxon>
        <taxon>Mytilus</taxon>
    </lineage>
</organism>
<dbReference type="OrthoDB" id="10423262at2759"/>
<evidence type="ECO:0000256" key="1">
    <source>
        <dbReference type="SAM" id="MobiDB-lite"/>
    </source>
</evidence>
<dbReference type="EMBL" id="CACVKT020000366">
    <property type="protein sequence ID" value="CAC5358577.1"/>
    <property type="molecule type" value="Genomic_DNA"/>
</dbReference>